<evidence type="ECO:0000256" key="10">
    <source>
        <dbReference type="RuleBase" id="RU003653"/>
    </source>
</evidence>
<dbReference type="GO" id="GO:0005829">
    <property type="term" value="C:cytosol"/>
    <property type="evidence" value="ECO:0007669"/>
    <property type="project" value="TreeGrafter"/>
</dbReference>
<keyword evidence="13" id="KW-1185">Reference proteome</keyword>
<dbReference type="AlphaFoldDB" id="A0A8H7UAV3"/>
<feature type="binding site" evidence="8">
    <location>
        <position position="315"/>
    </location>
    <ligand>
        <name>Zn(2+)</name>
        <dbReference type="ChEBI" id="CHEBI:29105"/>
        <label>4</label>
        <note>catalytic</note>
    </ligand>
</feature>
<comment type="similarity">
    <text evidence="8 9">Belongs to the peptidase M24A family. Methionine aminopeptidase type 1 subfamily.</text>
</comment>
<evidence type="ECO:0000256" key="2">
    <source>
        <dbReference type="ARBA" id="ARBA00022490"/>
    </source>
</evidence>
<dbReference type="PROSITE" id="PS00680">
    <property type="entry name" value="MAP_1"/>
    <property type="match status" value="1"/>
</dbReference>
<feature type="binding site" evidence="8">
    <location>
        <position position="346"/>
    </location>
    <ligand>
        <name>Zn(2+)</name>
        <dbReference type="ChEBI" id="CHEBI:29105"/>
        <label>3</label>
    </ligand>
</feature>
<protein>
    <recommendedName>
        <fullName evidence="10">Methionine aminopeptidase</fullName>
        <ecNumber evidence="10">3.4.11.18</ecNumber>
    </recommendedName>
</protein>
<dbReference type="GO" id="GO:0008270">
    <property type="term" value="F:zinc ion binding"/>
    <property type="evidence" value="ECO:0007669"/>
    <property type="project" value="UniProtKB-KW"/>
</dbReference>
<evidence type="ECO:0000256" key="8">
    <source>
        <dbReference type="HAMAP-Rule" id="MF_03174"/>
    </source>
</evidence>
<gene>
    <name evidence="12" type="ORF">INT43_001607</name>
</gene>
<dbReference type="InterPro" id="IPR031615">
    <property type="entry name" value="Zfn-C6H2"/>
</dbReference>
<evidence type="ECO:0000256" key="7">
    <source>
        <dbReference type="ARBA" id="ARBA00022833"/>
    </source>
</evidence>
<dbReference type="InterPro" id="IPR002467">
    <property type="entry name" value="Pept_M24A_MAP1"/>
</dbReference>
<comment type="cofactor">
    <cofactor evidence="10">
        <name>Co(2+)</name>
        <dbReference type="ChEBI" id="CHEBI:48828"/>
    </cofactor>
    <cofactor evidence="10">
        <name>Zn(2+)</name>
        <dbReference type="ChEBI" id="CHEBI:29105"/>
    </cofactor>
    <cofactor evidence="10">
        <name>Mn(2+)</name>
        <dbReference type="ChEBI" id="CHEBI:29035"/>
    </cofactor>
    <cofactor evidence="10">
        <name>Fe(2+)</name>
        <dbReference type="ChEBI" id="CHEBI:29033"/>
    </cofactor>
    <text evidence="10">Binds 2 divalent metal cations per subunit. Has a high-affinity and a low affinity metal-binding site. The true nature of the physiological cofactor is under debate. The enzyme is active with cobalt, zinc, manganese or divalent iron ions.</text>
</comment>
<feature type="binding site" evidence="8">
    <location>
        <position position="191"/>
    </location>
    <ligand>
        <name>a protein</name>
        <dbReference type="ChEBI" id="CHEBI:16541"/>
    </ligand>
    <ligandPart>
        <name>N-terminal L-methionine residue</name>
        <dbReference type="ChEBI" id="CHEBI:64731"/>
    </ligandPart>
</feature>
<dbReference type="HAMAP" id="MF_01974">
    <property type="entry name" value="MetAP_1"/>
    <property type="match status" value="1"/>
</dbReference>
<keyword evidence="6 8" id="KW-0378">Hydrolase</keyword>
<evidence type="ECO:0000256" key="1">
    <source>
        <dbReference type="ARBA" id="ARBA00022438"/>
    </source>
</evidence>
<organism evidence="12 13">
    <name type="scientific">Mortierella isabellina</name>
    <name type="common">Filamentous fungus</name>
    <name type="synonym">Umbelopsis isabellina</name>
    <dbReference type="NCBI Taxonomy" id="91625"/>
    <lineage>
        <taxon>Eukaryota</taxon>
        <taxon>Fungi</taxon>
        <taxon>Fungi incertae sedis</taxon>
        <taxon>Mucoromycota</taxon>
        <taxon>Mucoromycotina</taxon>
        <taxon>Umbelopsidomycetes</taxon>
        <taxon>Umbelopsidales</taxon>
        <taxon>Umbelopsidaceae</taxon>
        <taxon>Umbelopsis</taxon>
    </lineage>
</organism>
<dbReference type="Proteomes" id="UP000654370">
    <property type="component" value="Unassembled WGS sequence"/>
</dbReference>
<comment type="caution">
    <text evidence="12">The sequence shown here is derived from an EMBL/GenBank/DDBJ whole genome shotgun (WGS) entry which is preliminary data.</text>
</comment>
<comment type="function">
    <text evidence="8 10">Cotranslationally removes the N-terminal methionine from nascent proteins. The N-terminal methionine is often cleaved when the second residue in the primary sequence is small and uncharged (Met-Ala-, Cys, Gly, Pro, Ser, Thr, or Val).</text>
</comment>
<dbReference type="NCBIfam" id="TIGR00500">
    <property type="entry name" value="met_pdase_I"/>
    <property type="match status" value="1"/>
</dbReference>
<dbReference type="PANTHER" id="PTHR43330">
    <property type="entry name" value="METHIONINE AMINOPEPTIDASE"/>
    <property type="match status" value="1"/>
</dbReference>
<dbReference type="PROSITE" id="PS52013">
    <property type="entry name" value="ZF_C6H2"/>
    <property type="match status" value="1"/>
</dbReference>
<dbReference type="InterPro" id="IPR000994">
    <property type="entry name" value="Pept_M24"/>
</dbReference>
<comment type="subcellular location">
    <subcellularLocation>
        <location evidence="8">Cytoplasm</location>
    </subcellularLocation>
</comment>
<keyword evidence="1 8" id="KW-0031">Aminopeptidase</keyword>
<reference evidence="12" key="1">
    <citation type="submission" date="2020-12" db="EMBL/GenBank/DDBJ databases">
        <title>Metabolic potential, ecology and presence of endohyphal bacteria is reflected in genomic diversity of Mucoromycotina.</title>
        <authorList>
            <person name="Muszewska A."/>
            <person name="Okrasinska A."/>
            <person name="Steczkiewicz K."/>
            <person name="Drgas O."/>
            <person name="Orlowska M."/>
            <person name="Perlinska-Lenart U."/>
            <person name="Aleksandrzak-Piekarczyk T."/>
            <person name="Szatraj K."/>
            <person name="Zielenkiewicz U."/>
            <person name="Pilsyk S."/>
            <person name="Malc E."/>
            <person name="Mieczkowski P."/>
            <person name="Kruszewska J.S."/>
            <person name="Biernat P."/>
            <person name="Pawlowska J."/>
        </authorList>
    </citation>
    <scope>NUCLEOTIDE SEQUENCE</scope>
    <source>
        <strain evidence="12">WA0000067209</strain>
    </source>
</reference>
<keyword evidence="3 8" id="KW-0645">Protease</keyword>
<dbReference type="OrthoDB" id="3209743at2759"/>
<dbReference type="PRINTS" id="PR00599">
    <property type="entry name" value="MAPEPTIDASE"/>
</dbReference>
<evidence type="ECO:0000256" key="5">
    <source>
        <dbReference type="ARBA" id="ARBA00022771"/>
    </source>
</evidence>
<dbReference type="Pfam" id="PF15801">
    <property type="entry name" value="zf-C6H2"/>
    <property type="match status" value="1"/>
</dbReference>
<dbReference type="PANTHER" id="PTHR43330:SF7">
    <property type="entry name" value="METHIONINE AMINOPEPTIDASE 1"/>
    <property type="match status" value="1"/>
</dbReference>
<feature type="binding site" evidence="8">
    <location>
        <position position="346"/>
    </location>
    <ligand>
        <name>Zn(2+)</name>
        <dbReference type="ChEBI" id="CHEBI:29105"/>
        <label>4</label>
        <note>catalytic</note>
    </ligand>
</feature>
<comment type="cofactor">
    <cofactor evidence="8">
        <name>Zn(2+)</name>
        <dbReference type="ChEBI" id="CHEBI:29105"/>
    </cofactor>
    <cofactor evidence="8">
        <name>Co(2+)</name>
        <dbReference type="ChEBI" id="CHEBI:48828"/>
    </cofactor>
    <cofactor evidence="8">
        <name>Mn(2+)</name>
        <dbReference type="ChEBI" id="CHEBI:29035"/>
    </cofactor>
    <cofactor evidence="8">
        <name>Fe(2+)</name>
        <dbReference type="ChEBI" id="CHEBI:29033"/>
    </cofactor>
    <text evidence="8">Binds 2 divalent metal cations per subunit. Has a high-affinity and a low affinity metal-binding site. The true nature of the physiological cofactor is under debate. The enzyme is active with zinc, cobalt, manganese or divalent iron ions. Has high activity with zinc; zinc cofactor is transferred into the active site region by the ZNG1 zinc chaperone.</text>
</comment>
<dbReference type="InterPro" id="IPR036005">
    <property type="entry name" value="Creatinase/aminopeptidase-like"/>
</dbReference>
<dbReference type="EC" id="3.4.11.18" evidence="10"/>
<keyword evidence="2 8" id="KW-0963">Cytoplasm</keyword>
<dbReference type="InterPro" id="IPR001714">
    <property type="entry name" value="Pept_M24_MAP"/>
</dbReference>
<dbReference type="Pfam" id="PF00557">
    <property type="entry name" value="Peptidase_M24"/>
    <property type="match status" value="1"/>
</dbReference>
<feature type="binding site" evidence="8">
    <location>
        <position position="208"/>
    </location>
    <ligand>
        <name>Zn(2+)</name>
        <dbReference type="ChEBI" id="CHEBI:29105"/>
        <label>3</label>
    </ligand>
</feature>
<name>A0A8H7UAV3_MORIS</name>
<evidence type="ECO:0000256" key="6">
    <source>
        <dbReference type="ARBA" id="ARBA00022801"/>
    </source>
</evidence>
<comment type="catalytic activity">
    <reaction evidence="8 10">
        <text>Release of N-terminal amino acids, preferentially methionine, from peptides and arylamides.</text>
        <dbReference type="EC" id="3.4.11.18"/>
    </reaction>
</comment>
<feature type="binding site" evidence="8">
    <location>
        <position position="219"/>
    </location>
    <ligand>
        <name>Zn(2+)</name>
        <dbReference type="ChEBI" id="CHEBI:29105"/>
        <label>3</label>
    </ligand>
</feature>
<feature type="binding site" evidence="8">
    <location>
        <position position="289"/>
    </location>
    <ligand>
        <name>a protein</name>
        <dbReference type="ChEBI" id="CHEBI:16541"/>
    </ligand>
    <ligandPart>
        <name>N-terminal L-methionine residue</name>
        <dbReference type="ChEBI" id="CHEBI:64731"/>
    </ligandPart>
</feature>
<dbReference type="CDD" id="cd01086">
    <property type="entry name" value="MetAP1"/>
    <property type="match status" value="1"/>
</dbReference>
<feature type="domain" description="C6H2-type" evidence="11">
    <location>
        <begin position="4"/>
        <end position="57"/>
    </location>
</feature>
<dbReference type="Gene3D" id="3.90.230.10">
    <property type="entry name" value="Creatinase/methionine aminopeptidase superfamily"/>
    <property type="match status" value="1"/>
</dbReference>
<sequence length="360" mass="39705">MPAVSICNANGCENQAKLECPTCVKQSIAGSLFCSQDCFKKSWGAHKALHSRPDDLHIVIKGSSYDPYPNFKYTGPLRPVYPLSPTRQVPEHIPRPDYAKDGTPVSELAEKGESNIKVLTAEEIETMRKACKVTREVLEIGAAAIRPGVTTDEIDEIVHKATIERNAYPSPLNYWNYPKSCCTSVNEVICHGIPDKRPLQEGDIVNLDVSCYFEGFHGDTNATYVVGKVDEAGQKLIDAARECLEMAIAQAKPGVPYRRFGRIIEEHATKLGFTTVRAFCGHGINTLFHPAPSVPHYANNKAIGVLKPGHCFTIEPMICEGTHKEVLWPDNWTATTTDGLRSAQFEHTLLVTETGIEILT</sequence>
<dbReference type="EMBL" id="JAEPQZ010000007">
    <property type="protein sequence ID" value="KAG2178761.1"/>
    <property type="molecule type" value="Genomic_DNA"/>
</dbReference>
<comment type="subunit">
    <text evidence="8">Associates with the 60S ribosomal subunit of the 80S translational complex.</text>
</comment>
<evidence type="ECO:0000256" key="4">
    <source>
        <dbReference type="ARBA" id="ARBA00022723"/>
    </source>
</evidence>
<dbReference type="SUPFAM" id="SSF55920">
    <property type="entry name" value="Creatinase/aminopeptidase"/>
    <property type="match status" value="1"/>
</dbReference>
<dbReference type="GO" id="GO:0070006">
    <property type="term" value="F:metalloaminopeptidase activity"/>
    <property type="evidence" value="ECO:0007669"/>
    <property type="project" value="UniProtKB-UniRule"/>
</dbReference>
<accession>A0A8H7UAV3</accession>
<proteinExistence type="inferred from homology"/>
<keyword evidence="4 8" id="KW-0479">Metal-binding</keyword>
<dbReference type="GO" id="GO:0004239">
    <property type="term" value="F:initiator methionyl aminopeptidase activity"/>
    <property type="evidence" value="ECO:0007669"/>
    <property type="project" value="UniProtKB-UniRule"/>
</dbReference>
<keyword evidence="7" id="KW-0862">Zinc</keyword>
<feature type="binding site" evidence="8">
    <location>
        <position position="219"/>
    </location>
    <ligand>
        <name>Zn(2+)</name>
        <dbReference type="ChEBI" id="CHEBI:29105"/>
        <label>4</label>
        <note>catalytic</note>
    </ligand>
</feature>
<evidence type="ECO:0000256" key="9">
    <source>
        <dbReference type="PROSITE-ProRule" id="PRU01357"/>
    </source>
</evidence>
<evidence type="ECO:0000259" key="11">
    <source>
        <dbReference type="PROSITE" id="PS52013"/>
    </source>
</evidence>
<evidence type="ECO:0000313" key="13">
    <source>
        <dbReference type="Proteomes" id="UP000654370"/>
    </source>
</evidence>
<evidence type="ECO:0000313" key="12">
    <source>
        <dbReference type="EMBL" id="KAG2178761.1"/>
    </source>
</evidence>
<evidence type="ECO:0000256" key="3">
    <source>
        <dbReference type="ARBA" id="ARBA00022670"/>
    </source>
</evidence>
<keyword evidence="5 9" id="KW-0863">Zinc-finger</keyword>
<dbReference type="GO" id="GO:0006508">
    <property type="term" value="P:proteolysis"/>
    <property type="evidence" value="ECO:0007669"/>
    <property type="project" value="UniProtKB-KW"/>
</dbReference>
<feature type="binding site" evidence="8">
    <location>
        <position position="282"/>
    </location>
    <ligand>
        <name>Zn(2+)</name>
        <dbReference type="ChEBI" id="CHEBI:29105"/>
        <label>4</label>
        <note>catalytic</note>
    </ligand>
</feature>